<reference evidence="2" key="1">
    <citation type="submission" date="2021-05" db="EMBL/GenBank/DDBJ databases">
        <authorList>
            <person name="Arsene-Ploetze F."/>
        </authorList>
    </citation>
    <scope>NUCLEOTIDE SEQUENCE</scope>
    <source>
        <strain evidence="2">DSM 42138</strain>
    </source>
</reference>
<protein>
    <recommendedName>
        <fullName evidence="4">Transposase Helix-turn-helix domain-containing protein</fullName>
    </recommendedName>
</protein>
<evidence type="ECO:0000313" key="3">
    <source>
        <dbReference type="Proteomes" id="UP001152519"/>
    </source>
</evidence>
<dbReference type="AlphaFoldDB" id="A0A9W4DLF1"/>
<name>A0A9W4DLF1_9ACTN</name>
<dbReference type="EMBL" id="CAJSLV010000050">
    <property type="protein sequence ID" value="CAG6393575.1"/>
    <property type="molecule type" value="Genomic_DNA"/>
</dbReference>
<keyword evidence="3" id="KW-1185">Reference proteome</keyword>
<gene>
    <name evidence="2" type="ORF">SCOCK_210015</name>
</gene>
<feature type="compositionally biased region" description="Pro residues" evidence="1">
    <location>
        <begin position="117"/>
        <end position="126"/>
    </location>
</feature>
<feature type="compositionally biased region" description="Polar residues" evidence="1">
    <location>
        <begin position="135"/>
        <end position="162"/>
    </location>
</feature>
<accession>A0A9W4DLF1</accession>
<evidence type="ECO:0008006" key="4">
    <source>
        <dbReference type="Google" id="ProtNLM"/>
    </source>
</evidence>
<evidence type="ECO:0000313" key="2">
    <source>
        <dbReference type="EMBL" id="CAG6393575.1"/>
    </source>
</evidence>
<proteinExistence type="predicted"/>
<organism evidence="2 3">
    <name type="scientific">Actinacidiphila cocklensis</name>
    <dbReference type="NCBI Taxonomy" id="887465"/>
    <lineage>
        <taxon>Bacteria</taxon>
        <taxon>Bacillati</taxon>
        <taxon>Actinomycetota</taxon>
        <taxon>Actinomycetes</taxon>
        <taxon>Kitasatosporales</taxon>
        <taxon>Streptomycetaceae</taxon>
        <taxon>Actinacidiphila</taxon>
    </lineage>
</organism>
<comment type="caution">
    <text evidence="2">The sequence shown here is derived from an EMBL/GenBank/DDBJ whole genome shotgun (WGS) entry which is preliminary data.</text>
</comment>
<sequence length="162" mass="18102">MLNWPLPRPISRVRGTQAPGRWVFDQESHLHQRLRMLVYPSGIDVSSSTLRFLSGQLRRHHRAIGSRWRRLTAGRQALLVLAHLRMGHTYAQLAAGFASESRPRTATSPRASTSWPAWPPPWPTPFVPRQRKHSCSLTAHSCPSTASPRTGLSTPASTRSTA</sequence>
<evidence type="ECO:0000256" key="1">
    <source>
        <dbReference type="SAM" id="MobiDB-lite"/>
    </source>
</evidence>
<dbReference type="Proteomes" id="UP001152519">
    <property type="component" value="Unassembled WGS sequence"/>
</dbReference>
<feature type="region of interest" description="Disordered" evidence="1">
    <location>
        <begin position="96"/>
        <end position="162"/>
    </location>
</feature>